<evidence type="ECO:0000313" key="2">
    <source>
        <dbReference type="Proteomes" id="UP000006247"/>
    </source>
</evidence>
<proteinExistence type="predicted"/>
<comment type="caution">
    <text evidence="1">The sequence shown here is derived from an EMBL/GenBank/DDBJ whole genome shotgun (WGS) entry which is preliminary data.</text>
</comment>
<reference evidence="1 2" key="1">
    <citation type="submission" date="2009-01" db="EMBL/GenBank/DDBJ databases">
        <authorList>
            <person name="Fulton L."/>
            <person name="Clifton S."/>
            <person name="Chinwalla A.T."/>
            <person name="Mitreva M."/>
            <person name="Sodergren E."/>
            <person name="Weinstock G."/>
            <person name="Clifton S."/>
            <person name="Dooling D.J."/>
            <person name="Fulton B."/>
            <person name="Minx P."/>
            <person name="Pepin K.H."/>
            <person name="Johnson M."/>
            <person name="Bhonagiri V."/>
            <person name="Nash W.E."/>
            <person name="Mardis E.R."/>
            <person name="Wilson R.K."/>
        </authorList>
    </citation>
    <scope>NUCLEOTIDE SEQUENCE [LARGE SCALE GENOMIC DNA]</scope>
    <source>
        <strain evidence="1 2">ATCC 33806</strain>
    </source>
</reference>
<evidence type="ECO:0000313" key="1">
    <source>
        <dbReference type="EMBL" id="EEG25344.1"/>
    </source>
</evidence>
<name>C0E7G9_9CORY</name>
<organism evidence="1 2">
    <name type="scientific">Corynebacterium matruchotii ATCC 33806</name>
    <dbReference type="NCBI Taxonomy" id="566549"/>
    <lineage>
        <taxon>Bacteria</taxon>
        <taxon>Bacillati</taxon>
        <taxon>Actinomycetota</taxon>
        <taxon>Actinomycetes</taxon>
        <taxon>Mycobacteriales</taxon>
        <taxon>Corynebacteriaceae</taxon>
        <taxon>Corynebacterium</taxon>
    </lineage>
</organism>
<dbReference type="Proteomes" id="UP000006247">
    <property type="component" value="Unassembled WGS sequence"/>
</dbReference>
<protein>
    <submittedName>
        <fullName evidence="1">Uncharacterized protein</fullName>
    </submittedName>
</protein>
<dbReference type="EMBL" id="ACEB01000053">
    <property type="protein sequence ID" value="EEG25344.1"/>
    <property type="molecule type" value="Genomic_DNA"/>
</dbReference>
<dbReference type="AlphaFoldDB" id="C0E7G9"/>
<accession>C0E7G9</accession>
<gene>
    <name evidence="1" type="ORF">CORMATOL_02958</name>
</gene>
<dbReference type="HOGENOM" id="CLU_3268739_0_0_11"/>
<sequence length="41" mass="4880">MVFLLKTFLNEYTPLVYERSQCAFSTRYSTFYQSKPPHPST</sequence>